<dbReference type="Proteomes" id="UP000799770">
    <property type="component" value="Unassembled WGS sequence"/>
</dbReference>
<name>A0A6A5Z3J5_9PLEO</name>
<gene>
    <name evidence="2" type="ORF">BDV96DRAFT_648611</name>
</gene>
<feature type="region of interest" description="Disordered" evidence="1">
    <location>
        <begin position="1"/>
        <end position="51"/>
    </location>
</feature>
<sequence length="328" mass="37046">MSTTNWSFRLLSNPESNGEEATPHGDTSIEQELGAVSPVSPVPDADNSSPSQYMIRAPEVLSTVSQDESSGDNFAEQWGLPDISHQYEDCVPTYAVEDPRYADFCLLLIDILAFNYGVDYNELRCALDLPRLNGGEYRCIFTQDERIHHFEYSITINDVLKKTLENGVDSLEAWSWFSERGRKGLYYKVIEPAETRFGISGAYALDLFTTFAQRGWCPKQPLLKRSWYGYSTSQETSNADLAVIEKLKLNVKTKALLRTAILRRGGIFDGDLDGDFGEIAPPAVKWICRPGFLELRDACLVEDTSWRGPELPGDVWAAEQLRESLRWF</sequence>
<dbReference type="EMBL" id="ML977329">
    <property type="protein sequence ID" value="KAF2112988.1"/>
    <property type="molecule type" value="Genomic_DNA"/>
</dbReference>
<reference evidence="2" key="1">
    <citation type="journal article" date="2020" name="Stud. Mycol.">
        <title>101 Dothideomycetes genomes: a test case for predicting lifestyles and emergence of pathogens.</title>
        <authorList>
            <person name="Haridas S."/>
            <person name="Albert R."/>
            <person name="Binder M."/>
            <person name="Bloem J."/>
            <person name="Labutti K."/>
            <person name="Salamov A."/>
            <person name="Andreopoulos B."/>
            <person name="Baker S."/>
            <person name="Barry K."/>
            <person name="Bills G."/>
            <person name="Bluhm B."/>
            <person name="Cannon C."/>
            <person name="Castanera R."/>
            <person name="Culley D."/>
            <person name="Daum C."/>
            <person name="Ezra D."/>
            <person name="Gonzalez J."/>
            <person name="Henrissat B."/>
            <person name="Kuo A."/>
            <person name="Liang C."/>
            <person name="Lipzen A."/>
            <person name="Lutzoni F."/>
            <person name="Magnuson J."/>
            <person name="Mondo S."/>
            <person name="Nolan M."/>
            <person name="Ohm R."/>
            <person name="Pangilinan J."/>
            <person name="Park H.-J."/>
            <person name="Ramirez L."/>
            <person name="Alfaro M."/>
            <person name="Sun H."/>
            <person name="Tritt A."/>
            <person name="Yoshinaga Y."/>
            <person name="Zwiers L.-H."/>
            <person name="Turgeon B."/>
            <person name="Goodwin S."/>
            <person name="Spatafora J."/>
            <person name="Crous P."/>
            <person name="Grigoriev I."/>
        </authorList>
    </citation>
    <scope>NUCLEOTIDE SEQUENCE</scope>
    <source>
        <strain evidence="2">CBS 627.86</strain>
    </source>
</reference>
<evidence type="ECO:0000313" key="3">
    <source>
        <dbReference type="Proteomes" id="UP000799770"/>
    </source>
</evidence>
<organism evidence="2 3">
    <name type="scientific">Lophiotrema nucula</name>
    <dbReference type="NCBI Taxonomy" id="690887"/>
    <lineage>
        <taxon>Eukaryota</taxon>
        <taxon>Fungi</taxon>
        <taxon>Dikarya</taxon>
        <taxon>Ascomycota</taxon>
        <taxon>Pezizomycotina</taxon>
        <taxon>Dothideomycetes</taxon>
        <taxon>Pleosporomycetidae</taxon>
        <taxon>Pleosporales</taxon>
        <taxon>Lophiotremataceae</taxon>
        <taxon>Lophiotrema</taxon>
    </lineage>
</organism>
<proteinExistence type="predicted"/>
<evidence type="ECO:0000313" key="2">
    <source>
        <dbReference type="EMBL" id="KAF2112988.1"/>
    </source>
</evidence>
<evidence type="ECO:0000256" key="1">
    <source>
        <dbReference type="SAM" id="MobiDB-lite"/>
    </source>
</evidence>
<accession>A0A6A5Z3J5</accession>
<keyword evidence="3" id="KW-1185">Reference proteome</keyword>
<dbReference type="AlphaFoldDB" id="A0A6A5Z3J5"/>
<protein>
    <submittedName>
        <fullName evidence="2">Uncharacterized protein</fullName>
    </submittedName>
</protein>